<feature type="domain" description="DUF1206" evidence="2">
    <location>
        <begin position="25"/>
        <end position="92"/>
    </location>
</feature>
<feature type="transmembrane region" description="Helical" evidence="1">
    <location>
        <begin position="151"/>
        <end position="175"/>
    </location>
</feature>
<keyword evidence="1" id="KW-0472">Membrane</keyword>
<evidence type="ECO:0000256" key="1">
    <source>
        <dbReference type="SAM" id="Phobius"/>
    </source>
</evidence>
<feature type="domain" description="DUF1206" evidence="2">
    <location>
        <begin position="200"/>
        <end position="268"/>
    </location>
</feature>
<dbReference type="InterPro" id="IPR009597">
    <property type="entry name" value="DUF1206"/>
</dbReference>
<gene>
    <name evidence="3" type="ORF">F5X71_17225</name>
</gene>
<dbReference type="EMBL" id="CP046171">
    <property type="protein sequence ID" value="QIS03834.1"/>
    <property type="molecule type" value="Genomic_DNA"/>
</dbReference>
<evidence type="ECO:0000259" key="2">
    <source>
        <dbReference type="Pfam" id="PF06724"/>
    </source>
</evidence>
<keyword evidence="1" id="KW-0812">Transmembrane</keyword>
<feature type="transmembrane region" description="Helical" evidence="1">
    <location>
        <begin position="240"/>
        <end position="264"/>
    </location>
</feature>
<organism evidence="3 4">
    <name type="scientific">Nocardia brasiliensis</name>
    <dbReference type="NCBI Taxonomy" id="37326"/>
    <lineage>
        <taxon>Bacteria</taxon>
        <taxon>Bacillati</taxon>
        <taxon>Actinomycetota</taxon>
        <taxon>Actinomycetes</taxon>
        <taxon>Mycobacteriales</taxon>
        <taxon>Nocardiaceae</taxon>
        <taxon>Nocardia</taxon>
    </lineage>
</organism>
<evidence type="ECO:0000313" key="4">
    <source>
        <dbReference type="Proteomes" id="UP000501705"/>
    </source>
</evidence>
<feature type="transmembrane region" description="Helical" evidence="1">
    <location>
        <begin position="202"/>
        <end position="220"/>
    </location>
</feature>
<proteinExistence type="predicted"/>
<reference evidence="3 4" key="1">
    <citation type="journal article" date="2019" name="ACS Chem. Biol.">
        <title>Identification and Mobilization of a Cryptic Antibiotic Biosynthesis Gene Locus from a Human-Pathogenic Nocardia Isolate.</title>
        <authorList>
            <person name="Herisse M."/>
            <person name="Ishida K."/>
            <person name="Porter J.L."/>
            <person name="Howden B."/>
            <person name="Hertweck C."/>
            <person name="Stinear T.P."/>
            <person name="Pidot S.J."/>
        </authorList>
    </citation>
    <scope>NUCLEOTIDE SEQUENCE [LARGE SCALE GENOMIC DNA]</scope>
    <source>
        <strain evidence="3 4">AUSMDU00024985</strain>
    </source>
</reference>
<keyword evidence="1" id="KW-1133">Transmembrane helix</keyword>
<dbReference type="RefSeq" id="WP_167462928.1">
    <property type="nucleotide sequence ID" value="NZ_CP046171.1"/>
</dbReference>
<feature type="transmembrane region" description="Helical" evidence="1">
    <location>
        <begin position="70"/>
        <end position="92"/>
    </location>
</feature>
<feature type="domain" description="DUF1206" evidence="2">
    <location>
        <begin position="114"/>
        <end position="180"/>
    </location>
</feature>
<sequence>MIQTKATSAARRIAQHRVFERFARAGFVMTGIVHLIIGYIAIRVALGGSGGTADQSGAMRELAAEPGGPLVLWVGAVAFLMLALWRLVEAVLGSASEPDDESTKAEAFHRVKALSLAVIYGVFAVSAYGFARGSGKSSSGESTGLAARVLQHTAGAVALVLAGLIIIGVGGYHVYKGVTRKFVNDLAGGTGKLVRRLGAAGYLAKGLAVAAIGVLVILAATESEPEKAAGLDGALKTLGAQPFGMVLLIIAGLGISTYGVYAFVMARYAKM</sequence>
<protein>
    <submittedName>
        <fullName evidence="3">DUF1206 domain-containing protein</fullName>
    </submittedName>
</protein>
<dbReference type="AlphaFoldDB" id="A0A6G9XSD4"/>
<evidence type="ECO:0000313" key="3">
    <source>
        <dbReference type="EMBL" id="QIS03834.1"/>
    </source>
</evidence>
<feature type="transmembrane region" description="Helical" evidence="1">
    <location>
        <begin position="113"/>
        <end position="131"/>
    </location>
</feature>
<feature type="transmembrane region" description="Helical" evidence="1">
    <location>
        <begin position="21"/>
        <end position="42"/>
    </location>
</feature>
<dbReference type="Proteomes" id="UP000501705">
    <property type="component" value="Chromosome"/>
</dbReference>
<dbReference type="Pfam" id="PF06724">
    <property type="entry name" value="DUF1206"/>
    <property type="match status" value="3"/>
</dbReference>
<name>A0A6G9XSD4_NOCBR</name>
<accession>A0A6G9XSD4</accession>